<dbReference type="VEuPathDB" id="VectorBase:PPAI001020"/>
<protein>
    <submittedName>
        <fullName evidence="3">Uncharacterized protein</fullName>
    </submittedName>
</protein>
<name>A0A1B0D0Z6_PHLPP</name>
<dbReference type="VEuPathDB" id="VectorBase:PPAPM1_004084"/>
<dbReference type="Pfam" id="PF13637">
    <property type="entry name" value="Ank_4"/>
    <property type="match status" value="1"/>
</dbReference>
<dbReference type="InterPro" id="IPR033635">
    <property type="entry name" value="ANKS1/Caskin"/>
</dbReference>
<evidence type="ECO:0000256" key="1">
    <source>
        <dbReference type="ARBA" id="ARBA00022737"/>
    </source>
</evidence>
<keyword evidence="1" id="KW-0677">Repeat</keyword>
<evidence type="ECO:0000256" key="2">
    <source>
        <dbReference type="ARBA" id="ARBA00023043"/>
    </source>
</evidence>
<dbReference type="SMART" id="SM00248">
    <property type="entry name" value="ANK"/>
    <property type="match status" value="3"/>
</dbReference>
<dbReference type="PROSITE" id="PS50088">
    <property type="entry name" value="ANK_REPEAT"/>
    <property type="match status" value="3"/>
</dbReference>
<sequence>MGKENEFLEAARTGNVSTVEKYLYQRSKRSGPLASLRRTPTTNVQDSNGYSALHYAALNGHTEVVQLLLIGDANPNIQDTRGSGPLHLAAWAGHHDIVKLLLAHNHRPADANLLTADADTPLHCAAQHGHTGALTTLLAYGADPTLTNIRGETPFDLAAQYGRFQVRINLRET</sequence>
<dbReference type="AlphaFoldDB" id="A0A1B0D0Z6"/>
<dbReference type="GO" id="GO:0005829">
    <property type="term" value="C:cytosol"/>
    <property type="evidence" value="ECO:0007669"/>
    <property type="project" value="TreeGrafter"/>
</dbReference>
<dbReference type="PRINTS" id="PR01415">
    <property type="entry name" value="ANKYRIN"/>
</dbReference>
<evidence type="ECO:0000313" key="4">
    <source>
        <dbReference type="Proteomes" id="UP000092462"/>
    </source>
</evidence>
<keyword evidence="4" id="KW-1185">Reference proteome</keyword>
<dbReference type="SUPFAM" id="SSF48403">
    <property type="entry name" value="Ankyrin repeat"/>
    <property type="match status" value="1"/>
</dbReference>
<dbReference type="PANTHER" id="PTHR24174">
    <property type="entry name" value="ANKYRIN REPEAT AND STERILE ALPHA MOTIF DOMAIN-CONTAINING PROTEIN 1"/>
    <property type="match status" value="1"/>
</dbReference>
<dbReference type="InterPro" id="IPR002110">
    <property type="entry name" value="Ankyrin_rpt"/>
</dbReference>
<dbReference type="InterPro" id="IPR036770">
    <property type="entry name" value="Ankyrin_rpt-contain_sf"/>
</dbReference>
<dbReference type="EMBL" id="AJVK01021793">
    <property type="status" value="NOT_ANNOTATED_CDS"/>
    <property type="molecule type" value="Genomic_DNA"/>
</dbReference>
<keyword evidence="2" id="KW-0040">ANK repeat</keyword>
<proteinExistence type="predicted"/>
<reference evidence="3" key="1">
    <citation type="submission" date="2022-08" db="UniProtKB">
        <authorList>
            <consortium name="EnsemblMetazoa"/>
        </authorList>
    </citation>
    <scope>IDENTIFICATION</scope>
    <source>
        <strain evidence="3">Israel</strain>
    </source>
</reference>
<dbReference type="Pfam" id="PF12796">
    <property type="entry name" value="Ank_2"/>
    <property type="match status" value="1"/>
</dbReference>
<dbReference type="Proteomes" id="UP000092462">
    <property type="component" value="Unassembled WGS sequence"/>
</dbReference>
<dbReference type="PANTHER" id="PTHR24174:SF1">
    <property type="entry name" value="IP14385P"/>
    <property type="match status" value="1"/>
</dbReference>
<evidence type="ECO:0000313" key="3">
    <source>
        <dbReference type="EnsemblMetazoa" id="PPAI001020-PA"/>
    </source>
</evidence>
<dbReference type="PROSITE" id="PS50297">
    <property type="entry name" value="ANK_REP_REGION"/>
    <property type="match status" value="3"/>
</dbReference>
<dbReference type="EnsemblMetazoa" id="PPAI001020-RA">
    <property type="protein sequence ID" value="PPAI001020-PA"/>
    <property type="gene ID" value="PPAI001020"/>
</dbReference>
<accession>A0A1B0D0Z6</accession>
<organism evidence="3 4">
    <name type="scientific">Phlebotomus papatasi</name>
    <name type="common">Sandfly</name>
    <dbReference type="NCBI Taxonomy" id="29031"/>
    <lineage>
        <taxon>Eukaryota</taxon>
        <taxon>Metazoa</taxon>
        <taxon>Ecdysozoa</taxon>
        <taxon>Arthropoda</taxon>
        <taxon>Hexapoda</taxon>
        <taxon>Insecta</taxon>
        <taxon>Pterygota</taxon>
        <taxon>Neoptera</taxon>
        <taxon>Endopterygota</taxon>
        <taxon>Diptera</taxon>
        <taxon>Nematocera</taxon>
        <taxon>Psychodoidea</taxon>
        <taxon>Psychodidae</taxon>
        <taxon>Phlebotomus</taxon>
        <taxon>Phlebotomus</taxon>
    </lineage>
</organism>
<dbReference type="Gene3D" id="1.25.40.20">
    <property type="entry name" value="Ankyrin repeat-containing domain"/>
    <property type="match status" value="2"/>
</dbReference>